<evidence type="ECO:0000313" key="2">
    <source>
        <dbReference type="Proteomes" id="UP000694864"/>
    </source>
</evidence>
<dbReference type="InterPro" id="IPR036047">
    <property type="entry name" value="F-box-like_dom_sf"/>
</dbReference>
<gene>
    <name evidence="3" type="primary">LOC104744096</name>
</gene>
<dbReference type="InterPro" id="IPR013187">
    <property type="entry name" value="F-box-assoc_dom_typ3"/>
</dbReference>
<name>A0ABM1QWM8_CAMSA</name>
<dbReference type="InterPro" id="IPR001810">
    <property type="entry name" value="F-box_dom"/>
</dbReference>
<dbReference type="PANTHER" id="PTHR31111">
    <property type="entry name" value="BNAA05G37150D PROTEIN-RELATED"/>
    <property type="match status" value="1"/>
</dbReference>
<reference evidence="2" key="1">
    <citation type="journal article" date="2014" name="Nat. Commun.">
        <title>The emerging biofuel crop Camelina sativa retains a highly undifferentiated hexaploid genome structure.</title>
        <authorList>
            <person name="Kagale S."/>
            <person name="Koh C."/>
            <person name="Nixon J."/>
            <person name="Bollina V."/>
            <person name="Clarke W.E."/>
            <person name="Tuteja R."/>
            <person name="Spillane C."/>
            <person name="Robinson S.J."/>
            <person name="Links M.G."/>
            <person name="Clarke C."/>
            <person name="Higgins E.E."/>
            <person name="Huebert T."/>
            <person name="Sharpe A.G."/>
            <person name="Parkin I.A."/>
        </authorList>
    </citation>
    <scope>NUCLEOTIDE SEQUENCE [LARGE SCALE GENOMIC DNA]</scope>
    <source>
        <strain evidence="2">cv. DH55</strain>
    </source>
</reference>
<dbReference type="GeneID" id="104744096"/>
<organism evidence="2 3">
    <name type="scientific">Camelina sativa</name>
    <name type="common">False flax</name>
    <name type="synonym">Myagrum sativum</name>
    <dbReference type="NCBI Taxonomy" id="90675"/>
    <lineage>
        <taxon>Eukaryota</taxon>
        <taxon>Viridiplantae</taxon>
        <taxon>Streptophyta</taxon>
        <taxon>Embryophyta</taxon>
        <taxon>Tracheophyta</taxon>
        <taxon>Spermatophyta</taxon>
        <taxon>Magnoliopsida</taxon>
        <taxon>eudicotyledons</taxon>
        <taxon>Gunneridae</taxon>
        <taxon>Pentapetalae</taxon>
        <taxon>rosids</taxon>
        <taxon>malvids</taxon>
        <taxon>Brassicales</taxon>
        <taxon>Brassicaceae</taxon>
        <taxon>Camelineae</taxon>
        <taxon>Camelina</taxon>
    </lineage>
</organism>
<accession>A0ABM1QWM8</accession>
<dbReference type="Proteomes" id="UP000694864">
    <property type="component" value="Chromosome 14"/>
</dbReference>
<dbReference type="NCBIfam" id="TIGR01640">
    <property type="entry name" value="F_box_assoc_1"/>
    <property type="match status" value="1"/>
</dbReference>
<dbReference type="PROSITE" id="PS50181">
    <property type="entry name" value="FBOX"/>
    <property type="match status" value="1"/>
</dbReference>
<reference evidence="3" key="2">
    <citation type="submission" date="2025-08" db="UniProtKB">
        <authorList>
            <consortium name="RefSeq"/>
        </authorList>
    </citation>
    <scope>IDENTIFICATION</scope>
    <source>
        <tissue evidence="3">Leaf</tissue>
    </source>
</reference>
<evidence type="ECO:0000313" key="3">
    <source>
        <dbReference type="RefSeq" id="XP_019091166.1"/>
    </source>
</evidence>
<protein>
    <submittedName>
        <fullName evidence="3">F-box protein At1g52490-like</fullName>
    </submittedName>
</protein>
<dbReference type="Gene3D" id="1.20.1280.50">
    <property type="match status" value="1"/>
</dbReference>
<dbReference type="PANTHER" id="PTHR31111:SF58">
    <property type="entry name" value="F-BOX DOMAIN-CONTAINING PROTEIN"/>
    <property type="match status" value="1"/>
</dbReference>
<dbReference type="SMART" id="SM00256">
    <property type="entry name" value="FBOX"/>
    <property type="match status" value="1"/>
</dbReference>
<dbReference type="RefSeq" id="XP_019091166.1">
    <property type="nucleotide sequence ID" value="XM_019235621.1"/>
</dbReference>
<dbReference type="InterPro" id="IPR017451">
    <property type="entry name" value="F-box-assoc_interact_dom"/>
</dbReference>
<proteinExistence type="predicted"/>
<feature type="domain" description="F-box" evidence="1">
    <location>
        <begin position="8"/>
        <end position="54"/>
    </location>
</feature>
<evidence type="ECO:0000259" key="1">
    <source>
        <dbReference type="PROSITE" id="PS50181"/>
    </source>
</evidence>
<dbReference type="Pfam" id="PF00646">
    <property type="entry name" value="F-box"/>
    <property type="match status" value="1"/>
</dbReference>
<keyword evidence="2" id="KW-1185">Reference proteome</keyword>
<dbReference type="SUPFAM" id="SSF81383">
    <property type="entry name" value="F-box domain"/>
    <property type="match status" value="1"/>
</dbReference>
<dbReference type="Pfam" id="PF08268">
    <property type="entry name" value="FBA_3"/>
    <property type="match status" value="1"/>
</dbReference>
<sequence length="232" mass="26872">MEKRNEERWAASQLSLDLIVEILKKLPSKSLVRFRCVSKEWSTIISSRRDFIEAIVARSLLAQQQKPPLFVFHHCVPEPFFTLSSTFSESIKDAVSIFASPGCTFFEYQYVRGLICCYSTSYQLFTIYNPTTRQSLRLPVIEDPVTEFRRCVCHFGYDAVMDQYKVMSIVFDVREFTQTFHVFTLGRSQQSWRRIKGIDDEKLLPSVDGVCIHGTIYYGATRITKKGQLCLN</sequence>